<evidence type="ECO:0000259" key="1">
    <source>
        <dbReference type="SMART" id="SM00347"/>
    </source>
</evidence>
<dbReference type="Gene3D" id="1.10.10.10">
    <property type="entry name" value="Winged helix-like DNA-binding domain superfamily/Winged helix DNA-binding domain"/>
    <property type="match status" value="1"/>
</dbReference>
<dbReference type="InterPro" id="IPR014601">
    <property type="entry name" value="Trans_reg_MarR_HTH"/>
</dbReference>
<reference evidence="2" key="1">
    <citation type="submission" date="2018-06" db="EMBL/GenBank/DDBJ databases">
        <authorList>
            <person name="Zhirakovskaya E."/>
        </authorList>
    </citation>
    <scope>NUCLEOTIDE SEQUENCE</scope>
</reference>
<dbReference type="Pfam" id="PF13463">
    <property type="entry name" value="HTH_27"/>
    <property type="match status" value="1"/>
</dbReference>
<dbReference type="SUPFAM" id="SSF46785">
    <property type="entry name" value="Winged helix' DNA-binding domain"/>
    <property type="match status" value="1"/>
</dbReference>
<dbReference type="InterPro" id="IPR000835">
    <property type="entry name" value="HTH_MarR-typ"/>
</dbReference>
<dbReference type="PIRSF" id="PIRSF036158">
    <property type="entry name" value="UCP036158_MarR"/>
    <property type="match status" value="1"/>
</dbReference>
<protein>
    <submittedName>
        <fullName evidence="2">Predicted transcription regulator, contains HTH domain (MarR family)</fullName>
    </submittedName>
</protein>
<organism evidence="2">
    <name type="scientific">hydrothermal vent metagenome</name>
    <dbReference type="NCBI Taxonomy" id="652676"/>
    <lineage>
        <taxon>unclassified sequences</taxon>
        <taxon>metagenomes</taxon>
        <taxon>ecological metagenomes</taxon>
    </lineage>
</organism>
<name>A0A3B0T0S3_9ZZZZ</name>
<accession>A0A3B0T0S3</accession>
<sequence>MAKELSSELGPIVSSSHLATGEMPALSEFEFGLILASQAFDRWMVRCMAAAGVTGVNALDVLVLHSVNHRNRSKTLADICMVLSIEDTHVATYAIRKLEKAGLVKSGKAGKEKTVSITSQGEVACERYRQIREKLLVKTAKTLGLSNQAASEMAGELRALSGHYAQAARSAASL</sequence>
<dbReference type="GO" id="GO:0003700">
    <property type="term" value="F:DNA-binding transcription factor activity"/>
    <property type="evidence" value="ECO:0007669"/>
    <property type="project" value="InterPro"/>
</dbReference>
<evidence type="ECO:0000313" key="2">
    <source>
        <dbReference type="EMBL" id="VAW00586.1"/>
    </source>
</evidence>
<proteinExistence type="predicted"/>
<dbReference type="SMART" id="SM00347">
    <property type="entry name" value="HTH_MARR"/>
    <property type="match status" value="1"/>
</dbReference>
<dbReference type="AlphaFoldDB" id="A0A3B0T0S3"/>
<feature type="domain" description="HTH marR-type" evidence="1">
    <location>
        <begin position="49"/>
        <end position="148"/>
    </location>
</feature>
<dbReference type="InterPro" id="IPR036388">
    <property type="entry name" value="WH-like_DNA-bd_sf"/>
</dbReference>
<dbReference type="EMBL" id="UOEC01000177">
    <property type="protein sequence ID" value="VAW00586.1"/>
    <property type="molecule type" value="Genomic_DNA"/>
</dbReference>
<dbReference type="InterPro" id="IPR036390">
    <property type="entry name" value="WH_DNA-bd_sf"/>
</dbReference>
<gene>
    <name evidence="2" type="ORF">MNBD_ALPHA08-1130</name>
</gene>